<feature type="signal peptide" evidence="1">
    <location>
        <begin position="1"/>
        <end position="19"/>
    </location>
</feature>
<dbReference type="Proteomes" id="UP000017700">
    <property type="component" value="Chromosome"/>
</dbReference>
<keyword evidence="1" id="KW-0732">Signal</keyword>
<evidence type="ECO:0000313" key="3">
    <source>
        <dbReference type="EMBL" id="AUH04418.1"/>
    </source>
</evidence>
<accession>A0A2I5T6A9</accession>
<dbReference type="EMBL" id="CP025085">
    <property type="protein sequence ID" value="AUH00099.1"/>
    <property type="molecule type" value="Genomic_DNA"/>
</dbReference>
<keyword evidence="4" id="KW-1185">Reference proteome</keyword>
<dbReference type="STRING" id="104623.Ser39006_03475"/>
<dbReference type="AlphaFoldDB" id="A0A2I5T6A9"/>
<dbReference type="KEGG" id="serq:CWC46_09950"/>
<gene>
    <name evidence="2" type="ORF">CWC46_09950</name>
    <name evidence="3" type="ORF">Ser39006_009955</name>
</gene>
<dbReference type="RefSeq" id="WP_021016737.1">
    <property type="nucleotide sequence ID" value="NZ_CP025084.1"/>
</dbReference>
<proteinExistence type="predicted"/>
<protein>
    <submittedName>
        <fullName evidence="3">Carbapenem biosynthesis protein CpmH</fullName>
    </submittedName>
</protein>
<dbReference type="KEGG" id="sera:Ser39006_009955"/>
<feature type="chain" id="PRO_5036041015" evidence="1">
    <location>
        <begin position="20"/>
        <end position="184"/>
    </location>
</feature>
<sequence>MKIYPLMLLMSLFSGDALAKNDSNTYRQLLQDFFGAEPPLCLGERAWPVNSHTHDSPWVSGRLNALVDARLARKTQEGKKIIYNLTPLGAKNWRKYGDLCYGRMHVTRIEKVDHINRELTVVYFYYRLEPLERWAQNRSLRFAFSELDNLVNGMDKIRYTATIRETLGGAAKLQDYPTPVELDY</sequence>
<dbReference type="OrthoDB" id="6563254at2"/>
<evidence type="ECO:0000313" key="5">
    <source>
        <dbReference type="Proteomes" id="UP000233778"/>
    </source>
</evidence>
<evidence type="ECO:0000256" key="1">
    <source>
        <dbReference type="SAM" id="SignalP"/>
    </source>
</evidence>
<reference evidence="3" key="2">
    <citation type="submission" date="2013-09" db="EMBL/GenBank/DDBJ databases">
        <authorList>
            <person name="Wang G."/>
            <person name="Yang Y."/>
            <person name="Su Y."/>
        </authorList>
    </citation>
    <scope>NUCLEOTIDE SEQUENCE</scope>
    <source>
        <strain evidence="3">ATCC 39006</strain>
    </source>
</reference>
<organism evidence="3 4">
    <name type="scientific">Serratia sp. (strain ATCC 39006)</name>
    <name type="common">Prodigiosinella confusarubida</name>
    <dbReference type="NCBI Taxonomy" id="104623"/>
    <lineage>
        <taxon>Bacteria</taxon>
        <taxon>Pseudomonadati</taxon>
        <taxon>Pseudomonadota</taxon>
        <taxon>Gammaproteobacteria</taxon>
        <taxon>Enterobacterales</taxon>
        <taxon>Pectobacteriaceae</taxon>
        <taxon>Prodigiosinella</taxon>
    </lineage>
</organism>
<dbReference type="Proteomes" id="UP000233778">
    <property type="component" value="Chromosome"/>
</dbReference>
<reference evidence="2 5" key="3">
    <citation type="submission" date="2017-11" db="EMBL/GenBank/DDBJ databases">
        <title>Complete genome sequence of Serratia sp. ATCC 39006 LacA.</title>
        <authorList>
            <person name="Hampton H.G."/>
            <person name="Jackson S.A."/>
            <person name="Jauregui R."/>
            <person name="Poulter G.T.M."/>
            <person name="Salmond G.P.C."/>
            <person name="Fineran P.C."/>
        </authorList>
    </citation>
    <scope>NUCLEOTIDE SEQUENCE [LARGE SCALE GENOMIC DNA]</scope>
    <source>
        <strain evidence="2 5">ATCC 39006</strain>
    </source>
</reference>
<evidence type="ECO:0000313" key="4">
    <source>
        <dbReference type="Proteomes" id="UP000017700"/>
    </source>
</evidence>
<reference evidence="3 4" key="1">
    <citation type="journal article" date="2013" name="Genome Announc.">
        <title>Draft genome sequence of Serratia sp. strain ATCC 39006, a model bacterium for analysis of the biosynthesis and regulation of prodigiosin, a carbapenem, and gas vesicles.</title>
        <authorList>
            <person name="Fineran P.C."/>
            <person name="Iglesias Cans M.C."/>
            <person name="Ramsay J.P."/>
            <person name="Wilf N.M."/>
            <person name="Cossyleon D."/>
            <person name="McNeil M.B."/>
            <person name="Williamson N.R."/>
            <person name="Monson R.E."/>
            <person name="Becher S.A."/>
            <person name="Stanton J.A."/>
            <person name="Brugger K."/>
            <person name="Brown S.D."/>
            <person name="Salmond G.P."/>
        </authorList>
    </citation>
    <scope>NUCLEOTIDE SEQUENCE [LARGE SCALE GENOMIC DNA]</scope>
    <source>
        <strain evidence="3">ATCC 39006</strain>
        <strain evidence="4">ATCC 39006 / SC 11482</strain>
    </source>
</reference>
<reference evidence="3" key="4">
    <citation type="submission" date="2017-11" db="EMBL/GenBank/DDBJ databases">
        <title>Complete genome sequence of Serratia sp. ATCC 39006.</title>
        <authorList>
            <person name="Hampton H.G."/>
            <person name="Jackson S.A."/>
            <person name="Jauregui R."/>
            <person name="Poulter G.T.M."/>
            <person name="Salmond G.P.C."/>
            <person name="Fineran P.C."/>
        </authorList>
    </citation>
    <scope>NUCLEOTIDE SEQUENCE</scope>
    <source>
        <strain evidence="3">ATCC 39006</strain>
    </source>
</reference>
<name>A0A2I5T6A9_SERS3</name>
<evidence type="ECO:0000313" key="2">
    <source>
        <dbReference type="EMBL" id="AUH00099.1"/>
    </source>
</evidence>
<dbReference type="EMBL" id="CP025084">
    <property type="protein sequence ID" value="AUH04418.1"/>
    <property type="molecule type" value="Genomic_DNA"/>
</dbReference>